<evidence type="ECO:0000313" key="4">
    <source>
        <dbReference type="EMBL" id="GAV78590.1"/>
    </source>
</evidence>
<feature type="region of interest" description="Disordered" evidence="2">
    <location>
        <begin position="105"/>
        <end position="125"/>
    </location>
</feature>
<keyword evidence="1" id="KW-0479">Metal-binding</keyword>
<dbReference type="SUPFAM" id="SSF57756">
    <property type="entry name" value="Retrovirus zinc finger-like domains"/>
    <property type="match status" value="2"/>
</dbReference>
<evidence type="ECO:0000313" key="5">
    <source>
        <dbReference type="Proteomes" id="UP000187406"/>
    </source>
</evidence>
<accession>A0A1Q3CEC7</accession>
<dbReference type="Proteomes" id="UP000187406">
    <property type="component" value="Unassembled WGS sequence"/>
</dbReference>
<dbReference type="InterPro" id="IPR001878">
    <property type="entry name" value="Znf_CCHC"/>
</dbReference>
<dbReference type="Gene3D" id="4.10.60.10">
    <property type="entry name" value="Zinc finger, CCHC-type"/>
    <property type="match status" value="2"/>
</dbReference>
<comment type="caution">
    <text evidence="4">The sequence shown here is derived from an EMBL/GenBank/DDBJ whole genome shotgun (WGS) entry which is preliminary data.</text>
</comment>
<sequence length="151" mass="16506">MAARGTPGQGSKVKPGNCFHCGRASHLQKDCWKKNGLCLRCGASSHVKRDCQRGQETIPTVPCLHCGRNNHQLKDYWLKNGLCMRCGASDHFLMDCPIRQKTITTRPTGNSSVGAGPSVRRDTGKGIMKGKVSTLTFKSILLSKVHCIVIK</sequence>
<dbReference type="EMBL" id="BDDD01001830">
    <property type="protein sequence ID" value="GAV78590.1"/>
    <property type="molecule type" value="Genomic_DNA"/>
</dbReference>
<dbReference type="OrthoDB" id="444325at2759"/>
<organism evidence="4 5">
    <name type="scientific">Cephalotus follicularis</name>
    <name type="common">Albany pitcher plant</name>
    <dbReference type="NCBI Taxonomy" id="3775"/>
    <lineage>
        <taxon>Eukaryota</taxon>
        <taxon>Viridiplantae</taxon>
        <taxon>Streptophyta</taxon>
        <taxon>Embryophyta</taxon>
        <taxon>Tracheophyta</taxon>
        <taxon>Spermatophyta</taxon>
        <taxon>Magnoliopsida</taxon>
        <taxon>eudicotyledons</taxon>
        <taxon>Gunneridae</taxon>
        <taxon>Pentapetalae</taxon>
        <taxon>rosids</taxon>
        <taxon>fabids</taxon>
        <taxon>Oxalidales</taxon>
        <taxon>Cephalotaceae</taxon>
        <taxon>Cephalotus</taxon>
    </lineage>
</organism>
<keyword evidence="1" id="KW-0863">Zinc-finger</keyword>
<evidence type="ECO:0000256" key="2">
    <source>
        <dbReference type="SAM" id="MobiDB-lite"/>
    </source>
</evidence>
<dbReference type="GO" id="GO:0008270">
    <property type="term" value="F:zinc ion binding"/>
    <property type="evidence" value="ECO:0007669"/>
    <property type="project" value="UniProtKB-KW"/>
</dbReference>
<dbReference type="PROSITE" id="PS50158">
    <property type="entry name" value="ZF_CCHC"/>
    <property type="match status" value="2"/>
</dbReference>
<dbReference type="InterPro" id="IPR036875">
    <property type="entry name" value="Znf_CCHC_sf"/>
</dbReference>
<proteinExistence type="predicted"/>
<name>A0A1Q3CEC7_CEPFO</name>
<dbReference type="AlphaFoldDB" id="A0A1Q3CEC7"/>
<evidence type="ECO:0000256" key="1">
    <source>
        <dbReference type="PROSITE-ProRule" id="PRU00047"/>
    </source>
</evidence>
<keyword evidence="5" id="KW-1185">Reference proteome</keyword>
<dbReference type="SMART" id="SM00343">
    <property type="entry name" value="ZnF_C2HC"/>
    <property type="match status" value="3"/>
</dbReference>
<reference evidence="5" key="1">
    <citation type="submission" date="2016-04" db="EMBL/GenBank/DDBJ databases">
        <title>Cephalotus genome sequencing.</title>
        <authorList>
            <person name="Fukushima K."/>
            <person name="Hasebe M."/>
            <person name="Fang X."/>
        </authorList>
    </citation>
    <scope>NUCLEOTIDE SEQUENCE [LARGE SCALE GENOMIC DNA]</scope>
    <source>
        <strain evidence="5">cv. St1</strain>
    </source>
</reference>
<feature type="domain" description="CCHC-type" evidence="3">
    <location>
        <begin position="38"/>
        <end position="53"/>
    </location>
</feature>
<protein>
    <recommendedName>
        <fullName evidence="3">CCHC-type domain-containing protein</fullName>
    </recommendedName>
</protein>
<feature type="domain" description="CCHC-type" evidence="3">
    <location>
        <begin position="18"/>
        <end position="31"/>
    </location>
</feature>
<evidence type="ECO:0000259" key="3">
    <source>
        <dbReference type="PROSITE" id="PS50158"/>
    </source>
</evidence>
<dbReference type="GO" id="GO:0003676">
    <property type="term" value="F:nucleic acid binding"/>
    <property type="evidence" value="ECO:0007669"/>
    <property type="project" value="InterPro"/>
</dbReference>
<gene>
    <name evidence="4" type="ORF">CFOL_v3_22056</name>
</gene>
<dbReference type="InParanoid" id="A0A1Q3CEC7"/>
<keyword evidence="1" id="KW-0862">Zinc</keyword>